<dbReference type="EMBL" id="VEPZ02001596">
    <property type="protein sequence ID" value="KAE8666381.1"/>
    <property type="molecule type" value="Genomic_DNA"/>
</dbReference>
<dbReference type="Proteomes" id="UP000436088">
    <property type="component" value="Unassembled WGS sequence"/>
</dbReference>
<feature type="compositionally biased region" description="Acidic residues" evidence="3">
    <location>
        <begin position="67"/>
        <end position="81"/>
    </location>
</feature>
<accession>A0A6A2WY12</accession>
<dbReference type="SUPFAM" id="SSF49764">
    <property type="entry name" value="HSP20-like chaperones"/>
    <property type="match status" value="1"/>
</dbReference>
<keyword evidence="2" id="KW-0143">Chaperone</keyword>
<keyword evidence="6" id="KW-1185">Reference proteome</keyword>
<reference evidence="5" key="1">
    <citation type="submission" date="2019-09" db="EMBL/GenBank/DDBJ databases">
        <title>Draft genome information of white flower Hibiscus syriacus.</title>
        <authorList>
            <person name="Kim Y.-M."/>
        </authorList>
    </citation>
    <scope>NUCLEOTIDE SEQUENCE [LARGE SCALE GENOMIC DNA]</scope>
    <source>
        <strain evidence="5">YM2019G1</strain>
    </source>
</reference>
<dbReference type="InterPro" id="IPR008978">
    <property type="entry name" value="HSP20-like_chaperone"/>
</dbReference>
<dbReference type="InterPro" id="IPR045250">
    <property type="entry name" value="p23-like"/>
</dbReference>
<feature type="region of interest" description="Disordered" evidence="3">
    <location>
        <begin position="61"/>
        <end position="106"/>
    </location>
</feature>
<feature type="domain" description="CS" evidence="4">
    <location>
        <begin position="5"/>
        <end position="38"/>
    </location>
</feature>
<comment type="subcellular location">
    <subcellularLocation>
        <location evidence="2">Cytoplasm</location>
    </subcellularLocation>
    <subcellularLocation>
        <location evidence="2">Nucleus</location>
    </subcellularLocation>
</comment>
<dbReference type="GO" id="GO:0005634">
    <property type="term" value="C:nucleus"/>
    <property type="evidence" value="ECO:0007669"/>
    <property type="project" value="UniProtKB-SubCell"/>
</dbReference>
<evidence type="ECO:0000259" key="4">
    <source>
        <dbReference type="Pfam" id="PF04969"/>
    </source>
</evidence>
<feature type="compositionally biased region" description="Basic and acidic residues" evidence="3">
    <location>
        <begin position="82"/>
        <end position="94"/>
    </location>
</feature>
<proteinExistence type="inferred from homology"/>
<evidence type="ECO:0000313" key="6">
    <source>
        <dbReference type="Proteomes" id="UP000436088"/>
    </source>
</evidence>
<comment type="subunit">
    <text evidence="2">Interacts with HSP90 in an ATP-dependent manner.</text>
</comment>
<dbReference type="GO" id="GO:0051087">
    <property type="term" value="F:protein-folding chaperone binding"/>
    <property type="evidence" value="ECO:0007669"/>
    <property type="project" value="TreeGrafter"/>
</dbReference>
<gene>
    <name evidence="5" type="ORF">F3Y22_tig00112498pilonHSYRG00009</name>
</gene>
<dbReference type="InterPro" id="IPR007052">
    <property type="entry name" value="CS_dom"/>
</dbReference>
<dbReference type="Gene3D" id="2.60.40.790">
    <property type="match status" value="1"/>
</dbReference>
<comment type="similarity">
    <text evidence="1 2">Belongs to the p23/wos2 family.</text>
</comment>
<dbReference type="GO" id="GO:0006950">
    <property type="term" value="P:response to stress"/>
    <property type="evidence" value="ECO:0007669"/>
    <property type="project" value="UniProtKB-ARBA"/>
</dbReference>
<evidence type="ECO:0000313" key="5">
    <source>
        <dbReference type="EMBL" id="KAE8666381.1"/>
    </source>
</evidence>
<dbReference type="PANTHER" id="PTHR22932:SF11">
    <property type="entry name" value="CO-CHAPERONE PROTEIN P23"/>
    <property type="match status" value="1"/>
</dbReference>
<dbReference type="GO" id="GO:0051879">
    <property type="term" value="F:Hsp90 protein binding"/>
    <property type="evidence" value="ECO:0007669"/>
    <property type="project" value="UniProtKB-UniRule"/>
</dbReference>
<keyword evidence="2" id="KW-0539">Nucleus</keyword>
<dbReference type="GO" id="GO:0051131">
    <property type="term" value="P:chaperone-mediated protein complex assembly"/>
    <property type="evidence" value="ECO:0007669"/>
    <property type="project" value="TreeGrafter"/>
</dbReference>
<evidence type="ECO:0000256" key="2">
    <source>
        <dbReference type="RuleBase" id="RU369032"/>
    </source>
</evidence>
<dbReference type="GO" id="GO:0006457">
    <property type="term" value="P:protein folding"/>
    <property type="evidence" value="ECO:0007669"/>
    <property type="project" value="TreeGrafter"/>
</dbReference>
<evidence type="ECO:0000256" key="1">
    <source>
        <dbReference type="ARBA" id="ARBA00025733"/>
    </source>
</evidence>
<dbReference type="AlphaFoldDB" id="A0A6A2WY12"/>
<dbReference type="Pfam" id="PF04969">
    <property type="entry name" value="CS"/>
    <property type="match status" value="1"/>
</dbReference>
<keyword evidence="2" id="KW-0963">Cytoplasm</keyword>
<comment type="function">
    <text evidence="2">Acts as a co-chaperone for HSP90.</text>
</comment>
<dbReference type="GO" id="GO:0005829">
    <property type="term" value="C:cytosol"/>
    <property type="evidence" value="ECO:0007669"/>
    <property type="project" value="TreeGrafter"/>
</dbReference>
<sequence>MSGHPTVKWAQRSDEVFITIELPDAQDVKLRLKPEGKFLFSATTGPDMDFGDFDFSKINMGGGEGFDMAEGEDDDDNDTEDETVKELSASKKDASLSGAAPEVKSV</sequence>
<comment type="caution">
    <text evidence="5">The sequence shown here is derived from an EMBL/GenBank/DDBJ whole genome shotgun (WGS) entry which is preliminary data.</text>
</comment>
<name>A0A6A2WY12_HIBSY</name>
<dbReference type="PANTHER" id="PTHR22932">
    <property type="entry name" value="TELOMERASE-BINDING PROTEIN P23 HSP90 CO-CHAPERONE"/>
    <property type="match status" value="1"/>
</dbReference>
<organism evidence="5 6">
    <name type="scientific">Hibiscus syriacus</name>
    <name type="common">Rose of Sharon</name>
    <dbReference type="NCBI Taxonomy" id="106335"/>
    <lineage>
        <taxon>Eukaryota</taxon>
        <taxon>Viridiplantae</taxon>
        <taxon>Streptophyta</taxon>
        <taxon>Embryophyta</taxon>
        <taxon>Tracheophyta</taxon>
        <taxon>Spermatophyta</taxon>
        <taxon>Magnoliopsida</taxon>
        <taxon>eudicotyledons</taxon>
        <taxon>Gunneridae</taxon>
        <taxon>Pentapetalae</taxon>
        <taxon>rosids</taxon>
        <taxon>malvids</taxon>
        <taxon>Malvales</taxon>
        <taxon>Malvaceae</taxon>
        <taxon>Malvoideae</taxon>
        <taxon>Hibiscus</taxon>
    </lineage>
</organism>
<evidence type="ECO:0000256" key="3">
    <source>
        <dbReference type="SAM" id="MobiDB-lite"/>
    </source>
</evidence>
<protein>
    <recommendedName>
        <fullName evidence="2">Co-chaperone protein p23</fullName>
    </recommendedName>
</protein>